<evidence type="ECO:0000313" key="2">
    <source>
        <dbReference type="Proteomes" id="UP000324222"/>
    </source>
</evidence>
<gene>
    <name evidence="1" type="ORF">E2C01_095730</name>
</gene>
<proteinExistence type="predicted"/>
<dbReference type="EMBL" id="VSRR010122171">
    <property type="protein sequence ID" value="MPD00271.1"/>
    <property type="molecule type" value="Genomic_DNA"/>
</dbReference>
<reference evidence="1 2" key="1">
    <citation type="submission" date="2019-05" db="EMBL/GenBank/DDBJ databases">
        <title>Another draft genome of Portunus trituberculatus and its Hox gene families provides insights of decapod evolution.</title>
        <authorList>
            <person name="Jeong J.-H."/>
            <person name="Song I."/>
            <person name="Kim S."/>
            <person name="Choi T."/>
            <person name="Kim D."/>
            <person name="Ryu S."/>
            <person name="Kim W."/>
        </authorList>
    </citation>
    <scope>NUCLEOTIDE SEQUENCE [LARGE SCALE GENOMIC DNA]</scope>
    <source>
        <tissue evidence="1">Muscle</tissue>
    </source>
</reference>
<name>A0A5B7JTS6_PORTR</name>
<comment type="caution">
    <text evidence="1">The sequence shown here is derived from an EMBL/GenBank/DDBJ whole genome shotgun (WGS) entry which is preliminary data.</text>
</comment>
<dbReference type="AlphaFoldDB" id="A0A5B7JTS6"/>
<protein>
    <submittedName>
        <fullName evidence="1">Uncharacterized protein</fullName>
    </submittedName>
</protein>
<accession>A0A5B7JTS6</accession>
<keyword evidence="2" id="KW-1185">Reference proteome</keyword>
<evidence type="ECO:0000313" key="1">
    <source>
        <dbReference type="EMBL" id="MPD00271.1"/>
    </source>
</evidence>
<dbReference type="Proteomes" id="UP000324222">
    <property type="component" value="Unassembled WGS sequence"/>
</dbReference>
<sequence>MLAAFGAALMPLVAWRGEALAVLRLLRGDDDARSSFPHPTSIFLPLFCALPSPSILPSLLATIHLCALVLLRRFEAAAEVTRGTNHVGETDGERGTDKEIK</sequence>
<organism evidence="1 2">
    <name type="scientific">Portunus trituberculatus</name>
    <name type="common">Swimming crab</name>
    <name type="synonym">Neptunus trituberculatus</name>
    <dbReference type="NCBI Taxonomy" id="210409"/>
    <lineage>
        <taxon>Eukaryota</taxon>
        <taxon>Metazoa</taxon>
        <taxon>Ecdysozoa</taxon>
        <taxon>Arthropoda</taxon>
        <taxon>Crustacea</taxon>
        <taxon>Multicrustacea</taxon>
        <taxon>Malacostraca</taxon>
        <taxon>Eumalacostraca</taxon>
        <taxon>Eucarida</taxon>
        <taxon>Decapoda</taxon>
        <taxon>Pleocyemata</taxon>
        <taxon>Brachyura</taxon>
        <taxon>Eubrachyura</taxon>
        <taxon>Portunoidea</taxon>
        <taxon>Portunidae</taxon>
        <taxon>Portuninae</taxon>
        <taxon>Portunus</taxon>
    </lineage>
</organism>